<evidence type="ECO:0000313" key="3">
    <source>
        <dbReference type="EMBL" id="KAK3904504.1"/>
    </source>
</evidence>
<keyword evidence="4" id="KW-1185">Reference proteome</keyword>
<proteinExistence type="predicted"/>
<feature type="compositionally biased region" description="Low complexity" evidence="1">
    <location>
        <begin position="182"/>
        <end position="193"/>
    </location>
</feature>
<protein>
    <submittedName>
        <fullName evidence="3">Uncharacterized protein</fullName>
    </submittedName>
</protein>
<organism evidence="3 4">
    <name type="scientific">Staphylotrichum tortipilum</name>
    <dbReference type="NCBI Taxonomy" id="2831512"/>
    <lineage>
        <taxon>Eukaryota</taxon>
        <taxon>Fungi</taxon>
        <taxon>Dikarya</taxon>
        <taxon>Ascomycota</taxon>
        <taxon>Pezizomycotina</taxon>
        <taxon>Sordariomycetes</taxon>
        <taxon>Sordariomycetidae</taxon>
        <taxon>Sordariales</taxon>
        <taxon>Chaetomiaceae</taxon>
        <taxon>Staphylotrichum</taxon>
    </lineage>
</organism>
<reference evidence="3" key="2">
    <citation type="submission" date="2023-05" db="EMBL/GenBank/DDBJ databases">
        <authorList>
            <consortium name="Lawrence Berkeley National Laboratory"/>
            <person name="Steindorff A."/>
            <person name="Hensen N."/>
            <person name="Bonometti L."/>
            <person name="Westerberg I."/>
            <person name="Brannstrom I.O."/>
            <person name="Guillou S."/>
            <person name="Cros-Aarteil S."/>
            <person name="Calhoun S."/>
            <person name="Haridas S."/>
            <person name="Kuo A."/>
            <person name="Mondo S."/>
            <person name="Pangilinan J."/>
            <person name="Riley R."/>
            <person name="Labutti K."/>
            <person name="Andreopoulos B."/>
            <person name="Lipzen A."/>
            <person name="Chen C."/>
            <person name="Yanf M."/>
            <person name="Daum C."/>
            <person name="Ng V."/>
            <person name="Clum A."/>
            <person name="Ohm R."/>
            <person name="Martin F."/>
            <person name="Silar P."/>
            <person name="Natvig D."/>
            <person name="Lalanne C."/>
            <person name="Gautier V."/>
            <person name="Ament-Velasquez S.L."/>
            <person name="Kruys A."/>
            <person name="Hutchinson M.I."/>
            <person name="Powell A.J."/>
            <person name="Barry K."/>
            <person name="Miller A.N."/>
            <person name="Grigoriev I.V."/>
            <person name="Debuchy R."/>
            <person name="Gladieux P."/>
            <person name="Thoren M.H."/>
            <person name="Johannesson H."/>
        </authorList>
    </citation>
    <scope>NUCLEOTIDE SEQUENCE</scope>
    <source>
        <strain evidence="3">CBS 103.79</strain>
    </source>
</reference>
<dbReference type="AlphaFoldDB" id="A0AAN6RVP6"/>
<feature type="compositionally biased region" description="Low complexity" evidence="1">
    <location>
        <begin position="242"/>
        <end position="270"/>
    </location>
</feature>
<evidence type="ECO:0000256" key="1">
    <source>
        <dbReference type="SAM" id="MobiDB-lite"/>
    </source>
</evidence>
<feature type="compositionally biased region" description="Low complexity" evidence="1">
    <location>
        <begin position="1"/>
        <end position="40"/>
    </location>
</feature>
<name>A0AAN6RVP6_9PEZI</name>
<accession>A0AAN6RVP6</accession>
<evidence type="ECO:0000256" key="2">
    <source>
        <dbReference type="SAM" id="Phobius"/>
    </source>
</evidence>
<feature type="compositionally biased region" description="Pro residues" evidence="1">
    <location>
        <begin position="41"/>
        <end position="59"/>
    </location>
</feature>
<feature type="transmembrane region" description="Helical" evidence="2">
    <location>
        <begin position="328"/>
        <end position="351"/>
    </location>
</feature>
<keyword evidence="2" id="KW-0472">Membrane</keyword>
<reference evidence="3" key="1">
    <citation type="journal article" date="2023" name="Mol. Phylogenet. Evol.">
        <title>Genome-scale phylogeny and comparative genomics of the fungal order Sordariales.</title>
        <authorList>
            <person name="Hensen N."/>
            <person name="Bonometti L."/>
            <person name="Westerberg I."/>
            <person name="Brannstrom I.O."/>
            <person name="Guillou S."/>
            <person name="Cros-Aarteil S."/>
            <person name="Calhoun S."/>
            <person name="Haridas S."/>
            <person name="Kuo A."/>
            <person name="Mondo S."/>
            <person name="Pangilinan J."/>
            <person name="Riley R."/>
            <person name="LaButti K."/>
            <person name="Andreopoulos B."/>
            <person name="Lipzen A."/>
            <person name="Chen C."/>
            <person name="Yan M."/>
            <person name="Daum C."/>
            <person name="Ng V."/>
            <person name="Clum A."/>
            <person name="Steindorff A."/>
            <person name="Ohm R.A."/>
            <person name="Martin F."/>
            <person name="Silar P."/>
            <person name="Natvig D.O."/>
            <person name="Lalanne C."/>
            <person name="Gautier V."/>
            <person name="Ament-Velasquez S.L."/>
            <person name="Kruys A."/>
            <person name="Hutchinson M.I."/>
            <person name="Powell A.J."/>
            <person name="Barry K."/>
            <person name="Miller A.N."/>
            <person name="Grigoriev I.V."/>
            <person name="Debuchy R."/>
            <person name="Gladieux P."/>
            <person name="Hiltunen Thoren M."/>
            <person name="Johannesson H."/>
        </authorList>
    </citation>
    <scope>NUCLEOTIDE SEQUENCE</scope>
    <source>
        <strain evidence="3">CBS 103.79</strain>
    </source>
</reference>
<keyword evidence="2" id="KW-1133">Transmembrane helix</keyword>
<gene>
    <name evidence="3" type="ORF">C8A05DRAFT_31731</name>
</gene>
<keyword evidence="2" id="KW-0812">Transmembrane</keyword>
<dbReference type="Proteomes" id="UP001303889">
    <property type="component" value="Unassembled WGS sequence"/>
</dbReference>
<feature type="compositionally biased region" description="Polar residues" evidence="1">
    <location>
        <begin position="170"/>
        <end position="181"/>
    </location>
</feature>
<feature type="region of interest" description="Disordered" evidence="1">
    <location>
        <begin position="167"/>
        <end position="281"/>
    </location>
</feature>
<dbReference type="EMBL" id="MU855395">
    <property type="protein sequence ID" value="KAK3904504.1"/>
    <property type="molecule type" value="Genomic_DNA"/>
</dbReference>
<evidence type="ECO:0000313" key="4">
    <source>
        <dbReference type="Proteomes" id="UP001303889"/>
    </source>
</evidence>
<feature type="compositionally biased region" description="Pro residues" evidence="1">
    <location>
        <begin position="223"/>
        <end position="241"/>
    </location>
</feature>
<feature type="region of interest" description="Disordered" evidence="1">
    <location>
        <begin position="1"/>
        <end position="96"/>
    </location>
</feature>
<sequence>MTLIRPSTARAAAAAAASAAAPTAAATRHDAAAAAAAAPSPRVPPLSDPPRGLPPPLPTHDPNAGNDGGSERCSDCSDCSDGADTPSEDSSDSGSSEYCRMKIALYLDEQPVGEEARGSGVAGGSSGVGDAQVGAEVAGAGNSWPACCYGVLDTLVWEDCLDAAVAGNDNHGNNKSNTPQTDPDSASYSASDAASDDATEPFPPFSAPAEPQEVPIAAAPLRQPTPPPAYSPPVLPPPPSSPNSRASWSRPWWQRSRSPILPLSSSSSSSGGNTGDIKRGPGGIYLVPVQPQTMKVAAAARENEAARVQAEELPEFDMDLHRQAMATMLIAMVGVIYVLFVFVIPFVAWLCSGPGYPPLPPVD</sequence>
<comment type="caution">
    <text evidence="3">The sequence shown here is derived from an EMBL/GenBank/DDBJ whole genome shotgun (WGS) entry which is preliminary data.</text>
</comment>